<feature type="domain" description="Resolvase/invertase-type recombinase catalytic" evidence="4">
    <location>
        <begin position="1"/>
        <end position="175"/>
    </location>
</feature>
<keyword evidence="6" id="KW-1185">Reference proteome</keyword>
<dbReference type="PROSITE" id="PS51736">
    <property type="entry name" value="RECOMBINASES_3"/>
    <property type="match status" value="1"/>
</dbReference>
<evidence type="ECO:0000313" key="5">
    <source>
        <dbReference type="EMBL" id="ELZ97820.1"/>
    </source>
</evidence>
<keyword evidence="2" id="KW-0238">DNA-binding</keyword>
<dbReference type="Pfam" id="PF00239">
    <property type="entry name" value="Resolvase"/>
    <property type="match status" value="1"/>
</dbReference>
<dbReference type="SUPFAM" id="SSF53041">
    <property type="entry name" value="Resolvase-like"/>
    <property type="match status" value="1"/>
</dbReference>
<dbReference type="GO" id="GO:0000150">
    <property type="term" value="F:DNA strand exchange activity"/>
    <property type="evidence" value="ECO:0007669"/>
    <property type="project" value="InterPro"/>
</dbReference>
<evidence type="ECO:0000256" key="1">
    <source>
        <dbReference type="ARBA" id="ARBA00022908"/>
    </source>
</evidence>
<dbReference type="SMART" id="SM00857">
    <property type="entry name" value="Resolvase"/>
    <property type="match status" value="1"/>
</dbReference>
<dbReference type="InterPro" id="IPR006118">
    <property type="entry name" value="Recombinase_CS"/>
</dbReference>
<name>M0IM37_9EURY</name>
<gene>
    <name evidence="5" type="ORF">C441_03277</name>
</gene>
<dbReference type="InterPro" id="IPR006119">
    <property type="entry name" value="Resolv_N"/>
</dbReference>
<dbReference type="EMBL" id="AOLM01000004">
    <property type="protein sequence ID" value="ELZ97820.1"/>
    <property type="molecule type" value="Genomic_DNA"/>
</dbReference>
<accession>M0IM37</accession>
<dbReference type="OrthoDB" id="24728at2157"/>
<dbReference type="AlphaFoldDB" id="M0IM37"/>
<evidence type="ECO:0000259" key="4">
    <source>
        <dbReference type="PROSITE" id="PS51736"/>
    </source>
</evidence>
<dbReference type="GO" id="GO:0003677">
    <property type="term" value="F:DNA binding"/>
    <property type="evidence" value="ECO:0007669"/>
    <property type="project" value="UniProtKB-KW"/>
</dbReference>
<dbReference type="InterPro" id="IPR036162">
    <property type="entry name" value="Resolvase-like_N_sf"/>
</dbReference>
<evidence type="ECO:0000256" key="3">
    <source>
        <dbReference type="ARBA" id="ARBA00023172"/>
    </source>
</evidence>
<dbReference type="Gene3D" id="3.40.50.1390">
    <property type="entry name" value="Resolvase, N-terminal catalytic domain"/>
    <property type="match status" value="1"/>
</dbReference>
<dbReference type="PROSITE" id="PS00397">
    <property type="entry name" value="RECOMBINASES_1"/>
    <property type="match status" value="1"/>
</dbReference>
<reference evidence="5 6" key="1">
    <citation type="journal article" date="2014" name="PLoS Genet.">
        <title>Phylogenetically driven sequencing of extremely halophilic archaea reveals strategies for static and dynamic osmo-response.</title>
        <authorList>
            <person name="Becker E.A."/>
            <person name="Seitzer P.M."/>
            <person name="Tritt A."/>
            <person name="Larsen D."/>
            <person name="Krusor M."/>
            <person name="Yao A.I."/>
            <person name="Wu D."/>
            <person name="Madern D."/>
            <person name="Eisen J.A."/>
            <person name="Darling A.E."/>
            <person name="Facciotti M.T."/>
        </authorList>
    </citation>
    <scope>NUCLEOTIDE SEQUENCE [LARGE SCALE GENOMIC DNA]</scope>
    <source>
        <strain evidence="5 6">ATCC BAA-897</strain>
    </source>
</reference>
<evidence type="ECO:0000256" key="2">
    <source>
        <dbReference type="ARBA" id="ARBA00023125"/>
    </source>
</evidence>
<dbReference type="GO" id="GO:0015074">
    <property type="term" value="P:DNA integration"/>
    <property type="evidence" value="ECO:0007669"/>
    <property type="project" value="UniProtKB-KW"/>
</dbReference>
<dbReference type="InterPro" id="IPR050639">
    <property type="entry name" value="SSR_resolvase"/>
</dbReference>
<protein>
    <submittedName>
        <fullName evidence="5">Resolvase</fullName>
    </submittedName>
</protein>
<dbReference type="Proteomes" id="UP000011508">
    <property type="component" value="Unassembled WGS sequence"/>
</dbReference>
<dbReference type="PANTHER" id="PTHR30461">
    <property type="entry name" value="DNA-INVERTASE FROM LAMBDOID PROPHAGE"/>
    <property type="match status" value="1"/>
</dbReference>
<dbReference type="PANTHER" id="PTHR30461:SF2">
    <property type="entry name" value="SERINE RECOMBINASE PINE-RELATED"/>
    <property type="match status" value="1"/>
</dbReference>
<organism evidence="5 6">
    <name type="scientific">Haloferax sulfurifontis ATCC BAA-897</name>
    <dbReference type="NCBI Taxonomy" id="662480"/>
    <lineage>
        <taxon>Archaea</taxon>
        <taxon>Methanobacteriati</taxon>
        <taxon>Methanobacteriota</taxon>
        <taxon>Stenosarchaea group</taxon>
        <taxon>Halobacteria</taxon>
        <taxon>Halobacteriales</taxon>
        <taxon>Haloferacaceae</taxon>
        <taxon>Haloferax</taxon>
    </lineage>
</organism>
<dbReference type="RefSeq" id="WP_007273757.1">
    <property type="nucleotide sequence ID" value="NZ_AOLM01000004.1"/>
</dbReference>
<comment type="caution">
    <text evidence="5">The sequence shown here is derived from an EMBL/GenBank/DDBJ whole genome shotgun (WGS) entry which is preliminary data.</text>
</comment>
<proteinExistence type="predicted"/>
<sequence>MIACYARVSTTDQKLPRQVRSVLSYVENSFDIAIDSDVREVADYVADEDTGDEPIPLAGGEVVLYYDRLTGTNTDRDGYRDMMSAIDDGRVDAVVSDAVSRVSRSLRDLDRTAERVVEENGAELHLIKEGFQLIPGEDDPFQRALFRLLGVFAELEAELAQMRAREGLQTRMESDEDYRHGRAPLGFVKDEGEIRPGPEYDHVCSVLDQVKKDELSKRKAAKELGTSRKTINRSLNEREELYGI</sequence>
<evidence type="ECO:0000313" key="6">
    <source>
        <dbReference type="Proteomes" id="UP000011508"/>
    </source>
</evidence>
<keyword evidence="1" id="KW-0229">DNA integration</keyword>
<keyword evidence="3" id="KW-0233">DNA recombination</keyword>